<dbReference type="EMBL" id="OU503046">
    <property type="protein sequence ID" value="CAI9771065.1"/>
    <property type="molecule type" value="Genomic_DNA"/>
</dbReference>
<protein>
    <recommendedName>
        <fullName evidence="6">E3 ubiquitin-protein ligase LIN-1</fullName>
    </recommendedName>
</protein>
<keyword evidence="5" id="KW-1185">Reference proteome</keyword>
<sequence>MAFIPPTSLDFSNDNEKLDFESVRALVTLIKQHIDSLFEDTQTWKSLKSKCTSKLKIQTQEFFEFSDYSVLSNLYWGIEGIEEAFQTKFTEQKTSKLQNSEKLLQDPASLDENGMTLGFPNIYLVCCSYFYLSIVEKLRKNEWQAAIHFLQALLVSPRLVHSEFAPGVCQNLFLFCIRHESVKTLGSRRMNVVSFTDFDNDEVDDAMRWIARNYKPWLMYYQIMSRGEITSSDDQSQYIMNGDTEPQISYEKRYGMRTHNNLAKVHHLTNNVEKETMYQSHKKLAAYSDQSSCTGTAVSSNIKCLKDILTESQSDTHSCNSSSIDECFPEDYAEDSESTLENNSNEEDKPAEIFYQNLQAPSNSKLENTVANLQASRHQTRREANEVKVIQGFSQRFTTSFCDVDNYVEDEEKLHLHNYISSMTLKKCSSRTKKKSSFQPTLPDACLQPEGSFHIDQIGLFQKMISKLCFTEQLENCEEEHTVETKTIYKLLNNKSGLKYSILKDVILDKLLTDISTSKEEQVVRTSVSILSTIVTENKSVVEEVKRKGLKLYDLATAFKRNVHEAVILIYLINPSPAEIKTLELLPCLVEVVCTSQSYKVGVRSLLLTPPAASLMLIELLVTEFDHETNNMHVAAISSPRVLSGLLLVPRQNNLEEFISLASILVKCMRFDGQCRKYIVESSPVATFVSLLWSNQKRATHIALEFFHELLRMPRSSAINLLKQIQNEGSIDSMCALLLLIQNSDPDYKLLAANLLLQLEMLEDASAKCIYREQAVDALLESLTYEENTITQSLSAFILSNLGGTFSWTGESYTAAWLVKKSGLTSLDHKNMIRNCDFLDQSLQASFCSSSHCITCKIAQRMLNFGTSVFHALEKGLKSKSKRVSRDCLTAIAWLGSEVVKCPKELRNAACEILLNTIVQYVHPGFDLEERLLACLCIYNYTSGRGMKKIINLSEGVRESLRRLSNVTWMAEELLKVADFFQPNKWRISCVHRHILEAGHKCSEAVTALIYYTGQLYSGYADGSIKVWSIKGQTATLVEDIKEHKKAVTCFSLYEPGNCLLSGSADKTIKIWQMVQRKLECIDVIPTKESIRSIDSWGELIFATTQSHKVKVFDASRKVDDIFKSKRVKCIRVAQGKLYIGCMDSSIQELVITNSRKLEIKAPSKSWMQNKPINSVAIYKDCLYSASLVLEGSKIKDWRKNNSPQISVVPEKGASILAMEVVEDFIYLNCSTSMSSLQIWLRGTQHRVGRLSAGSKITSLLSANDMILCGTETGLIMGWIPL</sequence>
<proteinExistence type="predicted"/>
<dbReference type="Gene3D" id="2.130.10.10">
    <property type="entry name" value="YVTN repeat-like/Quinoprotein amine dehydrogenase"/>
    <property type="match status" value="1"/>
</dbReference>
<dbReference type="InterPro" id="IPR001680">
    <property type="entry name" value="WD40_rpt"/>
</dbReference>
<accession>A0AAD1ZK85</accession>
<dbReference type="Pfam" id="PF23654">
    <property type="entry name" value="ARM_LIN_2nd"/>
    <property type="match status" value="1"/>
</dbReference>
<evidence type="ECO:0000259" key="2">
    <source>
        <dbReference type="Pfam" id="PF23628"/>
    </source>
</evidence>
<dbReference type="SUPFAM" id="SSF48371">
    <property type="entry name" value="ARM repeat"/>
    <property type="match status" value="1"/>
</dbReference>
<dbReference type="Pfam" id="PF23568">
    <property type="entry name" value="ARM_LIN"/>
    <property type="match status" value="1"/>
</dbReference>
<dbReference type="InterPro" id="IPR016024">
    <property type="entry name" value="ARM-type_fold"/>
</dbReference>
<dbReference type="Proteomes" id="UP000834106">
    <property type="component" value="Chromosome 11"/>
</dbReference>
<feature type="domain" description="Putative E3 ubiquitin-protein ligase LIN N-terminal" evidence="1">
    <location>
        <begin position="23"/>
        <end position="179"/>
    </location>
</feature>
<dbReference type="InterPro" id="IPR015943">
    <property type="entry name" value="WD40/YVTN_repeat-like_dom_sf"/>
</dbReference>
<dbReference type="InterPro" id="IPR055566">
    <property type="entry name" value="ARM_LIN"/>
</dbReference>
<evidence type="ECO:0008006" key="6">
    <source>
        <dbReference type="Google" id="ProtNLM"/>
    </source>
</evidence>
<feature type="domain" description="Putative E3 ubiquitin-protein ligase LIN ARM-like" evidence="2">
    <location>
        <begin position="621"/>
        <end position="977"/>
    </location>
</feature>
<name>A0AAD1ZK85_9LAMI</name>
<evidence type="ECO:0000259" key="3">
    <source>
        <dbReference type="Pfam" id="PF23654"/>
    </source>
</evidence>
<dbReference type="Gene3D" id="1.25.10.10">
    <property type="entry name" value="Leucine-rich Repeat Variant"/>
    <property type="match status" value="1"/>
</dbReference>
<dbReference type="InterPro" id="IPR056512">
    <property type="entry name" value="LIN_N"/>
</dbReference>
<organism evidence="4 5">
    <name type="scientific">Fraxinus pennsylvanica</name>
    <dbReference type="NCBI Taxonomy" id="56036"/>
    <lineage>
        <taxon>Eukaryota</taxon>
        <taxon>Viridiplantae</taxon>
        <taxon>Streptophyta</taxon>
        <taxon>Embryophyta</taxon>
        <taxon>Tracheophyta</taxon>
        <taxon>Spermatophyta</taxon>
        <taxon>Magnoliopsida</taxon>
        <taxon>eudicotyledons</taxon>
        <taxon>Gunneridae</taxon>
        <taxon>Pentapetalae</taxon>
        <taxon>asterids</taxon>
        <taxon>lamiids</taxon>
        <taxon>Lamiales</taxon>
        <taxon>Oleaceae</taxon>
        <taxon>Oleeae</taxon>
        <taxon>Fraxinus</taxon>
    </lineage>
</organism>
<evidence type="ECO:0000259" key="1">
    <source>
        <dbReference type="Pfam" id="PF23568"/>
    </source>
</evidence>
<gene>
    <name evidence="4" type="ORF">FPE_LOCUS18495</name>
</gene>
<dbReference type="Pfam" id="PF23628">
    <property type="entry name" value="ARM_LIN_C"/>
    <property type="match status" value="1"/>
</dbReference>
<dbReference type="Pfam" id="PF00400">
    <property type="entry name" value="WD40"/>
    <property type="match status" value="2"/>
</dbReference>
<dbReference type="PANTHER" id="PTHR35549:SF2">
    <property type="entry name" value="TRANSDUCIN_WD40 REPEAT-LIKE SUPERFAMILY PROTEIN"/>
    <property type="match status" value="1"/>
</dbReference>
<dbReference type="SUPFAM" id="SSF50978">
    <property type="entry name" value="WD40 repeat-like"/>
    <property type="match status" value="1"/>
</dbReference>
<evidence type="ECO:0000313" key="5">
    <source>
        <dbReference type="Proteomes" id="UP000834106"/>
    </source>
</evidence>
<dbReference type="SMART" id="SM00320">
    <property type="entry name" value="WD40"/>
    <property type="match status" value="3"/>
</dbReference>
<feature type="domain" description="Putative E3 ubiquitin-protein ligase LIN ARM repeats" evidence="3">
    <location>
        <begin position="457"/>
        <end position="619"/>
    </location>
</feature>
<dbReference type="InterPro" id="IPR011989">
    <property type="entry name" value="ARM-like"/>
</dbReference>
<dbReference type="PANTHER" id="PTHR35549">
    <property type="entry name" value="OS04G0584500 PROTEIN"/>
    <property type="match status" value="1"/>
</dbReference>
<dbReference type="InterPro" id="IPR036322">
    <property type="entry name" value="WD40_repeat_dom_sf"/>
</dbReference>
<dbReference type="InterPro" id="IPR056514">
    <property type="entry name" value="ARM_LIN_2nd"/>
</dbReference>
<evidence type="ECO:0000313" key="4">
    <source>
        <dbReference type="EMBL" id="CAI9771065.1"/>
    </source>
</evidence>
<reference evidence="4" key="1">
    <citation type="submission" date="2023-05" db="EMBL/GenBank/DDBJ databases">
        <authorList>
            <person name="Huff M."/>
        </authorList>
    </citation>
    <scope>NUCLEOTIDE SEQUENCE</scope>
</reference>